<gene>
    <name evidence="1" type="ORF">EAG_08885</name>
</gene>
<evidence type="ECO:0000313" key="1">
    <source>
        <dbReference type="EMBL" id="EFN74431.1"/>
    </source>
</evidence>
<keyword evidence="2" id="KW-1185">Reference proteome</keyword>
<name>E1ZWJ4_CAMFO</name>
<organism evidence="2">
    <name type="scientific">Camponotus floridanus</name>
    <name type="common">Florida carpenter ant</name>
    <dbReference type="NCBI Taxonomy" id="104421"/>
    <lineage>
        <taxon>Eukaryota</taxon>
        <taxon>Metazoa</taxon>
        <taxon>Ecdysozoa</taxon>
        <taxon>Arthropoda</taxon>
        <taxon>Hexapoda</taxon>
        <taxon>Insecta</taxon>
        <taxon>Pterygota</taxon>
        <taxon>Neoptera</taxon>
        <taxon>Endopterygota</taxon>
        <taxon>Hymenoptera</taxon>
        <taxon>Apocrita</taxon>
        <taxon>Aculeata</taxon>
        <taxon>Formicoidea</taxon>
        <taxon>Formicidae</taxon>
        <taxon>Formicinae</taxon>
        <taxon>Camponotus</taxon>
    </lineage>
</organism>
<dbReference type="InParanoid" id="E1ZWJ4"/>
<dbReference type="AlphaFoldDB" id="E1ZWJ4"/>
<dbReference type="Proteomes" id="UP000000311">
    <property type="component" value="Unassembled WGS sequence"/>
</dbReference>
<sequence>MQISMSIDFSRPTFLTDSTARLKYYSDRSGCVDRIGGIVAVEYYSQRDFGIRLLKSHTRRSPRVQQKGPNSRTAYRFSTDHQTFATDRFLPLIESRRLWDKIETYLINETLLDSYVDFRGYEHKRRNRMRSFCEDRAHKERVLLSMHSNNTFRPAPNRDTKDDANGYQGTWKGLYIWILKIKQICGGLVVCMRNGKRTLEKLTVLPITIILAPESAAESALELSIFACEHCLLCKLKDANGEKDQREREKEEKVGNTFINKGIA</sequence>
<proteinExistence type="predicted"/>
<evidence type="ECO:0000313" key="2">
    <source>
        <dbReference type="Proteomes" id="UP000000311"/>
    </source>
</evidence>
<dbReference type="EMBL" id="GL434853">
    <property type="protein sequence ID" value="EFN74431.1"/>
    <property type="molecule type" value="Genomic_DNA"/>
</dbReference>
<reference evidence="1 2" key="1">
    <citation type="journal article" date="2010" name="Science">
        <title>Genomic comparison of the ants Camponotus floridanus and Harpegnathos saltator.</title>
        <authorList>
            <person name="Bonasio R."/>
            <person name="Zhang G."/>
            <person name="Ye C."/>
            <person name="Mutti N.S."/>
            <person name="Fang X."/>
            <person name="Qin N."/>
            <person name="Donahue G."/>
            <person name="Yang P."/>
            <person name="Li Q."/>
            <person name="Li C."/>
            <person name="Zhang P."/>
            <person name="Huang Z."/>
            <person name="Berger S.L."/>
            <person name="Reinberg D."/>
            <person name="Wang J."/>
            <person name="Liebig J."/>
        </authorList>
    </citation>
    <scope>NUCLEOTIDE SEQUENCE [LARGE SCALE GENOMIC DNA]</scope>
    <source>
        <strain evidence="2">C129</strain>
    </source>
</reference>
<accession>E1ZWJ4</accession>
<protein>
    <submittedName>
        <fullName evidence="1">Uncharacterized protein</fullName>
    </submittedName>
</protein>